<proteinExistence type="predicted"/>
<name>A0A7S2WG58_9STRA</name>
<organism evidence="4">
    <name type="scientific">Mucochytrium quahogii</name>
    <dbReference type="NCBI Taxonomy" id="96639"/>
    <lineage>
        <taxon>Eukaryota</taxon>
        <taxon>Sar</taxon>
        <taxon>Stramenopiles</taxon>
        <taxon>Bigyra</taxon>
        <taxon>Labyrinthulomycetes</taxon>
        <taxon>Thraustochytrida</taxon>
        <taxon>Thraustochytriidae</taxon>
        <taxon>Mucochytrium</taxon>
    </lineage>
</organism>
<accession>A0A7S2WG58</accession>
<protein>
    <submittedName>
        <fullName evidence="4">Uncharacterized protein</fullName>
    </submittedName>
</protein>
<feature type="region of interest" description="Disordered" evidence="2">
    <location>
        <begin position="1"/>
        <end position="26"/>
    </location>
</feature>
<keyword evidence="3" id="KW-1133">Transmembrane helix</keyword>
<gene>
    <name evidence="4" type="ORF">QSP1433_LOCUS9249</name>
</gene>
<dbReference type="EMBL" id="HBHK01014637">
    <property type="protein sequence ID" value="CAD9686657.1"/>
    <property type="molecule type" value="Transcribed_RNA"/>
</dbReference>
<evidence type="ECO:0000256" key="1">
    <source>
        <dbReference type="SAM" id="Coils"/>
    </source>
</evidence>
<sequence>MGSGVRSMGDVRRKPRSKDAGVDGCCSGGKKRCAACMERFLESLHVQAVVFGLVGVLVCGLNIISHYSMHVMDEGYFSRLQFSLFAPLLSAGVYTIFAVVTVVKVSTFSKYHKVMNFCKGLFLVVSLCVFILMYYSIVIQFYFGHYLSAVGKLSSLEPVAPEANDVNDFTLSLFQGCCVNRGWAFYNIGSCTNPNETQQCPYSSFGEICSCYHNEEKFQEYVGSMTQTFCMTLQYYQTVPLIGEPSKDSCGATVNNQQGTGLPNGFQIQYSAYFQKQVQKWWIILLVLVIPWSLSQIIGHSTQGYRFMHAKRQELKRQKRRLELMKRRLKTRTGNASTSIIRFKAPANGEEDRSPLLPAINSFNVV</sequence>
<feature type="transmembrane region" description="Helical" evidence="3">
    <location>
        <begin position="84"/>
        <end position="108"/>
    </location>
</feature>
<feature type="coiled-coil region" evidence="1">
    <location>
        <begin position="305"/>
        <end position="332"/>
    </location>
</feature>
<keyword evidence="3" id="KW-0812">Transmembrane</keyword>
<evidence type="ECO:0000313" key="4">
    <source>
        <dbReference type="EMBL" id="CAD9686657.1"/>
    </source>
</evidence>
<dbReference type="AlphaFoldDB" id="A0A7S2WG58"/>
<keyword evidence="1" id="KW-0175">Coiled coil</keyword>
<evidence type="ECO:0000256" key="2">
    <source>
        <dbReference type="SAM" id="MobiDB-lite"/>
    </source>
</evidence>
<reference evidence="4" key="1">
    <citation type="submission" date="2021-01" db="EMBL/GenBank/DDBJ databases">
        <authorList>
            <person name="Corre E."/>
            <person name="Pelletier E."/>
            <person name="Niang G."/>
            <person name="Scheremetjew M."/>
            <person name="Finn R."/>
            <person name="Kale V."/>
            <person name="Holt S."/>
            <person name="Cochrane G."/>
            <person name="Meng A."/>
            <person name="Brown T."/>
            <person name="Cohen L."/>
        </authorList>
    </citation>
    <scope>NUCLEOTIDE SEQUENCE</scope>
    <source>
        <strain evidence="4">NY070348D</strain>
    </source>
</reference>
<feature type="transmembrane region" description="Helical" evidence="3">
    <location>
        <begin position="40"/>
        <end position="64"/>
    </location>
</feature>
<keyword evidence="3" id="KW-0472">Membrane</keyword>
<evidence type="ECO:0000256" key="3">
    <source>
        <dbReference type="SAM" id="Phobius"/>
    </source>
</evidence>
<feature type="transmembrane region" description="Helical" evidence="3">
    <location>
        <begin position="120"/>
        <end position="143"/>
    </location>
</feature>
<feature type="compositionally biased region" description="Basic and acidic residues" evidence="2">
    <location>
        <begin position="9"/>
        <end position="21"/>
    </location>
</feature>